<protein>
    <submittedName>
        <fullName evidence="2">Uncharacterized protein</fullName>
    </submittedName>
</protein>
<proteinExistence type="predicted"/>
<feature type="transmembrane region" description="Helical" evidence="1">
    <location>
        <begin position="45"/>
        <end position="61"/>
    </location>
</feature>
<dbReference type="Proteomes" id="UP000035350">
    <property type="component" value="Unassembled WGS sequence"/>
</dbReference>
<reference evidence="2 3" key="1">
    <citation type="journal article" date="2015" name="Genome Announc.">
        <title>Next-Generation Whole-Genome Sequencing of Eight Strains of Bacillus cereus, Isolated from Food.</title>
        <authorList>
            <person name="Krawczyk A.O."/>
            <person name="de Jong A."/>
            <person name="Eijlander R.T."/>
            <person name="Berendsen E.M."/>
            <person name="Holsappel S."/>
            <person name="Wells-Bennik M.H."/>
            <person name="Kuipers O.P."/>
        </authorList>
    </citation>
    <scope>NUCLEOTIDE SEQUENCE [LARGE SCALE GENOMIC DNA]</scope>
    <source>
        <strain evidence="2 3">B4147</strain>
    </source>
</reference>
<keyword evidence="1" id="KW-1133">Transmembrane helix</keyword>
<dbReference type="AlphaFoldDB" id="A0A0G8C0H2"/>
<organism evidence="2 3">
    <name type="scientific">Bacillus wiedmannii</name>
    <dbReference type="NCBI Taxonomy" id="1890302"/>
    <lineage>
        <taxon>Bacteria</taxon>
        <taxon>Bacillati</taxon>
        <taxon>Bacillota</taxon>
        <taxon>Bacilli</taxon>
        <taxon>Bacillales</taxon>
        <taxon>Bacillaceae</taxon>
        <taxon>Bacillus</taxon>
        <taxon>Bacillus cereus group</taxon>
    </lineage>
</organism>
<keyword evidence="1" id="KW-0472">Membrane</keyword>
<evidence type="ECO:0000313" key="2">
    <source>
        <dbReference type="EMBL" id="KKZ93313.1"/>
    </source>
</evidence>
<name>A0A0G8C0H2_9BACI</name>
<dbReference type="PATRIC" id="fig|1396.433.peg.5279"/>
<gene>
    <name evidence="2" type="ORF">B4147_2549</name>
</gene>
<evidence type="ECO:0000256" key="1">
    <source>
        <dbReference type="SAM" id="Phobius"/>
    </source>
</evidence>
<feature type="transmembrane region" description="Helical" evidence="1">
    <location>
        <begin position="12"/>
        <end position="33"/>
    </location>
</feature>
<keyword evidence="1" id="KW-0812">Transmembrane</keyword>
<comment type="caution">
    <text evidence="2">The sequence shown here is derived from an EMBL/GenBank/DDBJ whole genome shotgun (WGS) entry which is preliminary data.</text>
</comment>
<reference evidence="3" key="2">
    <citation type="submission" date="2015-04" db="EMBL/GenBank/DDBJ databases">
        <title>Draft Genome Sequences of Eight Spore-Forming Food Isolates of Bacillus cereus Genome sequencing.</title>
        <authorList>
            <person name="Krawcyk A.O."/>
            <person name="de Jong A."/>
            <person name="Eijlander R.T."/>
            <person name="Berendsen E.M."/>
            <person name="Holsappel S."/>
            <person name="Wells-Bennik M."/>
            <person name="Kuipers O.P."/>
        </authorList>
    </citation>
    <scope>NUCLEOTIDE SEQUENCE [LARGE SCALE GENOMIC DNA]</scope>
    <source>
        <strain evidence="3">B4147</strain>
    </source>
</reference>
<evidence type="ECO:0000313" key="3">
    <source>
        <dbReference type="Proteomes" id="UP000035350"/>
    </source>
</evidence>
<accession>A0A0G8C0H2</accession>
<dbReference type="EMBL" id="LCYN01000031">
    <property type="protein sequence ID" value="KKZ93313.1"/>
    <property type="molecule type" value="Genomic_DNA"/>
</dbReference>
<sequence>MIYTVGAKLSDGMQLFSIFIFVLALFSTINFLAISLSGHNLKRRIIAGFIFLLLTPIVCLLP</sequence>